<organism evidence="2 3">
    <name type="scientific">Niallia taxi</name>
    <dbReference type="NCBI Taxonomy" id="2499688"/>
    <lineage>
        <taxon>Bacteria</taxon>
        <taxon>Bacillati</taxon>
        <taxon>Bacillota</taxon>
        <taxon>Bacilli</taxon>
        <taxon>Bacillales</taxon>
        <taxon>Bacillaceae</taxon>
        <taxon>Niallia</taxon>
    </lineage>
</organism>
<evidence type="ECO:0000313" key="2">
    <source>
        <dbReference type="EMBL" id="RVT65030.1"/>
    </source>
</evidence>
<dbReference type="EMBL" id="RZTZ01000002">
    <property type="protein sequence ID" value="RVT65030.1"/>
    <property type="molecule type" value="Genomic_DNA"/>
</dbReference>
<keyword evidence="3" id="KW-1185">Reference proteome</keyword>
<reference evidence="2 3" key="1">
    <citation type="submission" date="2019-01" db="EMBL/GenBank/DDBJ databases">
        <title>Bacillus sp. M5HDSG1-1, whole genome shotgun sequence.</title>
        <authorList>
            <person name="Tuo L."/>
        </authorList>
    </citation>
    <scope>NUCLEOTIDE SEQUENCE [LARGE SCALE GENOMIC DNA]</scope>
    <source>
        <strain evidence="2 3">M5HDSG1-1</strain>
    </source>
</reference>
<dbReference type="AlphaFoldDB" id="A0A3S2X9W9"/>
<accession>A0A3S2X9W9</accession>
<sequence length="72" mass="8378">MNRQLERALKENRAIEIIYLSGNECFSKRTILVRELKGSYIKAYCLQRKQPRIFKLDSILAVSFAGTDRKNA</sequence>
<gene>
    <name evidence="2" type="ORF">EM808_05835</name>
</gene>
<dbReference type="InterPro" id="IPR026881">
    <property type="entry name" value="WYL_dom"/>
</dbReference>
<dbReference type="Pfam" id="PF13280">
    <property type="entry name" value="WYL"/>
    <property type="match status" value="1"/>
</dbReference>
<dbReference type="RefSeq" id="WP_127737177.1">
    <property type="nucleotide sequence ID" value="NZ_CAJCKN010000023.1"/>
</dbReference>
<evidence type="ECO:0000259" key="1">
    <source>
        <dbReference type="Pfam" id="PF13280"/>
    </source>
</evidence>
<feature type="domain" description="WYL" evidence="1">
    <location>
        <begin position="3"/>
        <end position="62"/>
    </location>
</feature>
<comment type="caution">
    <text evidence="2">The sequence shown here is derived from an EMBL/GenBank/DDBJ whole genome shotgun (WGS) entry which is preliminary data.</text>
</comment>
<proteinExistence type="predicted"/>
<dbReference type="GeneID" id="87616060"/>
<name>A0A3S2X9W9_9BACI</name>
<dbReference type="PROSITE" id="PS52050">
    <property type="entry name" value="WYL"/>
    <property type="match status" value="1"/>
</dbReference>
<dbReference type="Proteomes" id="UP000288024">
    <property type="component" value="Unassembled WGS sequence"/>
</dbReference>
<evidence type="ECO:0000313" key="3">
    <source>
        <dbReference type="Proteomes" id="UP000288024"/>
    </source>
</evidence>
<protein>
    <submittedName>
        <fullName evidence="2">WYL domain-containing protein</fullName>
    </submittedName>
</protein>